<accession>A0A0U1L3E9</accession>
<dbReference type="PANTHER" id="PTHR40078">
    <property type="entry name" value="INTEGRAL MEMBRANE PROTEIN-RELATED"/>
    <property type="match status" value="1"/>
</dbReference>
<dbReference type="Proteomes" id="UP000049855">
    <property type="component" value="Unassembled WGS sequence"/>
</dbReference>
<dbReference type="InterPro" id="IPR038750">
    <property type="entry name" value="YczE/YyaS-like"/>
</dbReference>
<feature type="transmembrane region" description="Helical" evidence="1">
    <location>
        <begin position="47"/>
        <end position="68"/>
    </location>
</feature>
<dbReference type="EMBL" id="CTRP01000014">
    <property type="protein sequence ID" value="CQR73653.1"/>
    <property type="molecule type" value="Genomic_DNA"/>
</dbReference>
<gene>
    <name evidence="2" type="ORF">SpAn4DRAFT_0115</name>
</gene>
<evidence type="ECO:0000313" key="3">
    <source>
        <dbReference type="Proteomes" id="UP000049855"/>
    </source>
</evidence>
<keyword evidence="3" id="KW-1185">Reference proteome</keyword>
<dbReference type="AlphaFoldDB" id="A0A0U1L3E9"/>
<dbReference type="Pfam" id="PF19700">
    <property type="entry name" value="DUF6198"/>
    <property type="match status" value="1"/>
</dbReference>
<keyword evidence="1" id="KW-0472">Membrane</keyword>
<keyword evidence="1" id="KW-1133">Transmembrane helix</keyword>
<sequence>MSILKRWVLFFFGLFFVALGISCIVKSMLGTAPISSTPYILSLRYPISLGGFTFIVNMLFLLIQILILRRQFQYIQLLQIPITGIFSCFIDLTMYLLGMVTPELYISKFITLLAGTVLLALGVTLEIIGNVVTLPGEGIVNAIAIHWHLEFGNTKTCFDTSIVLIAGILSWIYFGEINGIREGTVISAFITGSIVRFFIKHLSYIDKGGSRIFHLPFTPFPDDVKKNHSYQYN</sequence>
<keyword evidence="1" id="KW-0812">Transmembrane</keyword>
<proteinExistence type="predicted"/>
<organism evidence="2 3">
    <name type="scientific">Sporomusa ovata</name>
    <dbReference type="NCBI Taxonomy" id="2378"/>
    <lineage>
        <taxon>Bacteria</taxon>
        <taxon>Bacillati</taxon>
        <taxon>Bacillota</taxon>
        <taxon>Negativicutes</taxon>
        <taxon>Selenomonadales</taxon>
        <taxon>Sporomusaceae</taxon>
        <taxon>Sporomusa</taxon>
    </lineage>
</organism>
<evidence type="ECO:0008006" key="4">
    <source>
        <dbReference type="Google" id="ProtNLM"/>
    </source>
</evidence>
<evidence type="ECO:0000313" key="2">
    <source>
        <dbReference type="EMBL" id="CQR73653.1"/>
    </source>
</evidence>
<name>A0A0U1L3E9_9FIRM</name>
<dbReference type="PANTHER" id="PTHR40078:SF1">
    <property type="entry name" value="INTEGRAL MEMBRANE PROTEIN"/>
    <property type="match status" value="1"/>
</dbReference>
<protein>
    <recommendedName>
        <fullName evidence="4">Integral membrane protein</fullName>
    </recommendedName>
</protein>
<dbReference type="PROSITE" id="PS51257">
    <property type="entry name" value="PROKAR_LIPOPROTEIN"/>
    <property type="match status" value="1"/>
</dbReference>
<evidence type="ECO:0000256" key="1">
    <source>
        <dbReference type="SAM" id="Phobius"/>
    </source>
</evidence>
<dbReference type="RefSeq" id="WP_021170925.1">
    <property type="nucleotide sequence ID" value="NZ_CTRP01000014.1"/>
</dbReference>
<reference evidence="3" key="1">
    <citation type="submission" date="2015-03" db="EMBL/GenBank/DDBJ databases">
        <authorList>
            <person name="Nijsse Bart"/>
        </authorList>
    </citation>
    <scope>NUCLEOTIDE SEQUENCE [LARGE SCALE GENOMIC DNA]</scope>
</reference>
<feature type="transmembrane region" description="Helical" evidence="1">
    <location>
        <begin position="80"/>
        <end position="97"/>
    </location>
</feature>
<feature type="transmembrane region" description="Helical" evidence="1">
    <location>
        <begin position="109"/>
        <end position="135"/>
    </location>
</feature>